<proteinExistence type="predicted"/>
<sequence>MPQRPDLPQKHENSLIKSIDLAKLPPVKYQLLDRDGHEVLVGRMKIPTPSGHAFILRRFDTGAISLTTMFRAAFPTASELEEKKETNWVKESFELAGNNGSAKEPHIVRLAGTWVSPDIALMPEFAEMYHLADVIPHVAKASPDPSASYRRSTGKTTPKAVPRSSPVSTGAPLTPASSITMPTPKRRKESSPAPSPVPAPVNPPPPSMPPPRRSTRTKSPAPLPLPLPAVKSPKSARFSRSIRIMEVNAPERSDETVVEEEQETIDIAKPDMQQDIAEQKELIEKLKAQREVPQMALDPPAPLKRIREEEEEEQKLQFNFKEPEQQERQIATNSRVGRFHLEPRQKSFAWGVAAFAIGMGAM</sequence>
<evidence type="ECO:0000313" key="1">
    <source>
        <dbReference type="EMBL" id="KAH7911081.1"/>
    </source>
</evidence>
<gene>
    <name evidence="1" type="ORF">BJ138DRAFT_1007362</name>
</gene>
<reference evidence="1" key="1">
    <citation type="journal article" date="2021" name="New Phytol.">
        <title>Evolutionary innovations through gain and loss of genes in the ectomycorrhizal Boletales.</title>
        <authorList>
            <person name="Wu G."/>
            <person name="Miyauchi S."/>
            <person name="Morin E."/>
            <person name="Kuo A."/>
            <person name="Drula E."/>
            <person name="Varga T."/>
            <person name="Kohler A."/>
            <person name="Feng B."/>
            <person name="Cao Y."/>
            <person name="Lipzen A."/>
            <person name="Daum C."/>
            <person name="Hundley H."/>
            <person name="Pangilinan J."/>
            <person name="Johnson J."/>
            <person name="Barry K."/>
            <person name="LaButti K."/>
            <person name="Ng V."/>
            <person name="Ahrendt S."/>
            <person name="Min B."/>
            <person name="Choi I.G."/>
            <person name="Park H."/>
            <person name="Plett J.M."/>
            <person name="Magnuson J."/>
            <person name="Spatafora J.W."/>
            <person name="Nagy L.G."/>
            <person name="Henrissat B."/>
            <person name="Grigoriev I.V."/>
            <person name="Yang Z.L."/>
            <person name="Xu J."/>
            <person name="Martin F.M."/>
        </authorList>
    </citation>
    <scope>NUCLEOTIDE SEQUENCE</scope>
    <source>
        <strain evidence="1">ATCC 28755</strain>
    </source>
</reference>
<organism evidence="1 2">
    <name type="scientific">Hygrophoropsis aurantiaca</name>
    <dbReference type="NCBI Taxonomy" id="72124"/>
    <lineage>
        <taxon>Eukaryota</taxon>
        <taxon>Fungi</taxon>
        <taxon>Dikarya</taxon>
        <taxon>Basidiomycota</taxon>
        <taxon>Agaricomycotina</taxon>
        <taxon>Agaricomycetes</taxon>
        <taxon>Agaricomycetidae</taxon>
        <taxon>Boletales</taxon>
        <taxon>Coniophorineae</taxon>
        <taxon>Hygrophoropsidaceae</taxon>
        <taxon>Hygrophoropsis</taxon>
    </lineage>
</organism>
<dbReference type="Proteomes" id="UP000790377">
    <property type="component" value="Unassembled WGS sequence"/>
</dbReference>
<dbReference type="EMBL" id="MU267690">
    <property type="protein sequence ID" value="KAH7911081.1"/>
    <property type="molecule type" value="Genomic_DNA"/>
</dbReference>
<keyword evidence="2" id="KW-1185">Reference proteome</keyword>
<name>A0ACB8AD00_9AGAM</name>
<accession>A0ACB8AD00</accession>
<comment type="caution">
    <text evidence="1">The sequence shown here is derived from an EMBL/GenBank/DDBJ whole genome shotgun (WGS) entry which is preliminary data.</text>
</comment>
<protein>
    <submittedName>
        <fullName evidence="1">Uncharacterized protein</fullName>
    </submittedName>
</protein>
<evidence type="ECO:0000313" key="2">
    <source>
        <dbReference type="Proteomes" id="UP000790377"/>
    </source>
</evidence>